<dbReference type="InterPro" id="IPR029060">
    <property type="entry name" value="PIN-like_dom_sf"/>
</dbReference>
<reference evidence="1 2" key="1">
    <citation type="submission" date="2016-02" db="EMBL/GenBank/DDBJ databases">
        <title>Genome sequence of Marichromatium gracile YL-28, a purple sulfur bacterium.</title>
        <authorList>
            <person name="Zhao C."/>
            <person name="Hong X."/>
            <person name="Chen S."/>
            <person name="Yang S."/>
        </authorList>
    </citation>
    <scope>NUCLEOTIDE SEQUENCE [LARGE SCALE GENOMIC DNA]</scope>
    <source>
        <strain evidence="1 2">YL28</strain>
    </source>
</reference>
<dbReference type="EMBL" id="LSYU01000002">
    <property type="protein sequence ID" value="KXX66263.1"/>
    <property type="molecule type" value="Genomic_DNA"/>
</dbReference>
<evidence type="ECO:0008006" key="3">
    <source>
        <dbReference type="Google" id="ProtNLM"/>
    </source>
</evidence>
<dbReference type="SUPFAM" id="SSF88723">
    <property type="entry name" value="PIN domain-like"/>
    <property type="match status" value="1"/>
</dbReference>
<proteinExistence type="predicted"/>
<gene>
    <name evidence="1" type="ORF">AY586_05790</name>
</gene>
<evidence type="ECO:0000313" key="2">
    <source>
        <dbReference type="Proteomes" id="UP000075766"/>
    </source>
</evidence>
<dbReference type="Proteomes" id="UP000075766">
    <property type="component" value="Unassembled WGS sequence"/>
</dbReference>
<keyword evidence="2" id="KW-1185">Reference proteome</keyword>
<comment type="caution">
    <text evidence="1">The sequence shown here is derived from an EMBL/GenBank/DDBJ whole genome shotgun (WGS) entry which is preliminary data.</text>
</comment>
<evidence type="ECO:0000313" key="1">
    <source>
        <dbReference type="EMBL" id="KXX66263.1"/>
    </source>
</evidence>
<accession>A0ABR5VKM1</accession>
<organism evidence="1 2">
    <name type="scientific">Marichromatium gracile</name>
    <name type="common">Chromatium gracile</name>
    <dbReference type="NCBI Taxonomy" id="1048"/>
    <lineage>
        <taxon>Bacteria</taxon>
        <taxon>Pseudomonadati</taxon>
        <taxon>Pseudomonadota</taxon>
        <taxon>Gammaproteobacteria</taxon>
        <taxon>Chromatiales</taxon>
        <taxon>Chromatiaceae</taxon>
        <taxon>Marichromatium</taxon>
    </lineage>
</organism>
<dbReference type="RefSeq" id="WP_062271493.1">
    <property type="nucleotide sequence ID" value="NZ_LSYU01000002.1"/>
</dbReference>
<name>A0ABR5VKM1_MARGR</name>
<protein>
    <recommendedName>
        <fullName evidence="3">PIN domain-containing protein</fullName>
    </recommendedName>
</protein>
<sequence length="153" mass="17095">MTAICLLDTSVFVEILKIPDKATQPVAILAQLEERIQRRESLFLPMATILETGNHIGQNGDGGARRQCAQRFVHQVSDALAGQSPFKPISFLKAAELQAWLSEFPDHATRGSGLGDLSIIHDWQRLCAQNRGRRVYIWSLDEHLSAYDRAAEL</sequence>